<reference evidence="1 2" key="1">
    <citation type="submission" date="2015-07" db="EMBL/GenBank/DDBJ databases">
        <title>The genome of Habropoda laboriosa.</title>
        <authorList>
            <person name="Pan H."/>
            <person name="Kapheim K."/>
        </authorList>
    </citation>
    <scope>NUCLEOTIDE SEQUENCE [LARGE SCALE GENOMIC DNA]</scope>
    <source>
        <strain evidence="1">0110345459</strain>
    </source>
</reference>
<evidence type="ECO:0000313" key="1">
    <source>
        <dbReference type="EMBL" id="KOC71340.1"/>
    </source>
</evidence>
<protein>
    <recommendedName>
        <fullName evidence="3">Histone-lysine N-methyltransferase SETMAR</fullName>
    </recommendedName>
</protein>
<sequence>PLNYHLFRSLENLLNGRYFKNIDHIKLTLDQFFNPKDKNLKLCEKLPEKWRMVLANNGQYIID</sequence>
<dbReference type="AlphaFoldDB" id="A0A0L7RKG3"/>
<dbReference type="InterPro" id="IPR036397">
    <property type="entry name" value="RNaseH_sf"/>
</dbReference>
<evidence type="ECO:0008006" key="3">
    <source>
        <dbReference type="Google" id="ProtNLM"/>
    </source>
</evidence>
<proteinExistence type="predicted"/>
<name>A0A0L7RKG3_9HYME</name>
<organism evidence="1 2">
    <name type="scientific">Habropoda laboriosa</name>
    <dbReference type="NCBI Taxonomy" id="597456"/>
    <lineage>
        <taxon>Eukaryota</taxon>
        <taxon>Metazoa</taxon>
        <taxon>Ecdysozoa</taxon>
        <taxon>Arthropoda</taxon>
        <taxon>Hexapoda</taxon>
        <taxon>Insecta</taxon>
        <taxon>Pterygota</taxon>
        <taxon>Neoptera</taxon>
        <taxon>Endopterygota</taxon>
        <taxon>Hymenoptera</taxon>
        <taxon>Apocrita</taxon>
        <taxon>Aculeata</taxon>
        <taxon>Apoidea</taxon>
        <taxon>Anthophila</taxon>
        <taxon>Apidae</taxon>
        <taxon>Habropoda</taxon>
    </lineage>
</organism>
<dbReference type="Proteomes" id="UP000053825">
    <property type="component" value="Unassembled WGS sequence"/>
</dbReference>
<feature type="non-terminal residue" evidence="1">
    <location>
        <position position="1"/>
    </location>
</feature>
<dbReference type="Gene3D" id="3.30.420.10">
    <property type="entry name" value="Ribonuclease H-like superfamily/Ribonuclease H"/>
    <property type="match status" value="1"/>
</dbReference>
<evidence type="ECO:0000313" key="2">
    <source>
        <dbReference type="Proteomes" id="UP000053825"/>
    </source>
</evidence>
<gene>
    <name evidence="1" type="ORF">WH47_05050</name>
</gene>
<accession>A0A0L7RKG3</accession>
<keyword evidence="2" id="KW-1185">Reference proteome</keyword>
<dbReference type="EMBL" id="KQ414571">
    <property type="protein sequence ID" value="KOC71340.1"/>
    <property type="molecule type" value="Genomic_DNA"/>
</dbReference>
<dbReference type="GO" id="GO:0003676">
    <property type="term" value="F:nucleic acid binding"/>
    <property type="evidence" value="ECO:0007669"/>
    <property type="project" value="InterPro"/>
</dbReference>